<evidence type="ECO:0000313" key="2">
    <source>
        <dbReference type="Proteomes" id="UP000071778"/>
    </source>
</evidence>
<name>A0A127QFH4_9BURK</name>
<reference evidence="1 2" key="1">
    <citation type="submission" date="2015-11" db="EMBL/GenBank/DDBJ databases">
        <title>Exploring the genomic traits of fungus-feeding bacterial genus Collimonas.</title>
        <authorList>
            <person name="Song C."/>
            <person name="Schmidt R."/>
            <person name="de Jager V."/>
            <person name="Krzyzanowska D."/>
            <person name="Jongedijk E."/>
            <person name="Cankar K."/>
            <person name="Beekwilder J."/>
            <person name="van Veen A."/>
            <person name="de Boer W."/>
            <person name="van Veen J.A."/>
            <person name="Garbeva P."/>
        </authorList>
    </citation>
    <scope>NUCLEOTIDE SEQUENCE [LARGE SCALE GENOMIC DNA]</scope>
    <source>
        <strain evidence="1 2">Ter282</strain>
    </source>
</reference>
<proteinExistence type="predicted"/>
<dbReference type="PATRIC" id="fig|279058.17.peg.1080"/>
<sequence>MTYTLIESGNVVRTAMQTLFGLTLIPAIRSRNPMLRGSRNSFPGA</sequence>
<protein>
    <submittedName>
        <fullName evidence="1">Uncharacterized protein</fullName>
    </submittedName>
</protein>
<keyword evidence="2" id="KW-1185">Reference proteome</keyword>
<evidence type="ECO:0000313" key="1">
    <source>
        <dbReference type="EMBL" id="AMP08800.1"/>
    </source>
</evidence>
<dbReference type="Proteomes" id="UP000071778">
    <property type="component" value="Chromosome"/>
</dbReference>
<gene>
    <name evidence="1" type="ORF">CAter282_1005</name>
</gene>
<organism evidence="1 2">
    <name type="scientific">Collimonas arenae</name>
    <dbReference type="NCBI Taxonomy" id="279058"/>
    <lineage>
        <taxon>Bacteria</taxon>
        <taxon>Pseudomonadati</taxon>
        <taxon>Pseudomonadota</taxon>
        <taxon>Betaproteobacteria</taxon>
        <taxon>Burkholderiales</taxon>
        <taxon>Oxalobacteraceae</taxon>
        <taxon>Collimonas</taxon>
    </lineage>
</organism>
<dbReference type="EMBL" id="CP013235">
    <property type="protein sequence ID" value="AMP08800.1"/>
    <property type="molecule type" value="Genomic_DNA"/>
</dbReference>
<accession>A0A127QFH4</accession>
<dbReference type="AlphaFoldDB" id="A0A127QFH4"/>